<evidence type="ECO:0000256" key="1">
    <source>
        <dbReference type="SAM" id="MobiDB-lite"/>
    </source>
</evidence>
<reference evidence="2 3" key="1">
    <citation type="submission" date="2018-06" db="EMBL/GenBank/DDBJ databases">
        <authorList>
            <consortium name="Pathogen Informatics"/>
            <person name="Doyle S."/>
        </authorList>
    </citation>
    <scope>NUCLEOTIDE SEQUENCE [LARGE SCALE GENOMIC DNA]</scope>
    <source>
        <strain evidence="2 3">NCTC13184</strain>
    </source>
</reference>
<feature type="compositionally biased region" description="Basic and acidic residues" evidence="1">
    <location>
        <begin position="117"/>
        <end position="128"/>
    </location>
</feature>
<dbReference type="Proteomes" id="UP000255082">
    <property type="component" value="Unassembled WGS sequence"/>
</dbReference>
<protein>
    <submittedName>
        <fullName evidence="2">Uncharacterized protein</fullName>
    </submittedName>
</protein>
<proteinExistence type="predicted"/>
<gene>
    <name evidence="2" type="ORF">NCTC13184_07354</name>
</gene>
<accession>A0A379X5K8</accession>
<evidence type="ECO:0000313" key="2">
    <source>
        <dbReference type="EMBL" id="SUH71965.1"/>
    </source>
</evidence>
<name>A0A379X5K8_9NOCA</name>
<dbReference type="EMBL" id="UGRU01000002">
    <property type="protein sequence ID" value="SUH71965.1"/>
    <property type="molecule type" value="Genomic_DNA"/>
</dbReference>
<dbReference type="AlphaFoldDB" id="A0A379X5K8"/>
<evidence type="ECO:0000313" key="3">
    <source>
        <dbReference type="Proteomes" id="UP000255082"/>
    </source>
</evidence>
<organism evidence="2 3">
    <name type="scientific">Nocardia africana</name>
    <dbReference type="NCBI Taxonomy" id="134964"/>
    <lineage>
        <taxon>Bacteria</taxon>
        <taxon>Bacillati</taxon>
        <taxon>Actinomycetota</taxon>
        <taxon>Actinomycetes</taxon>
        <taxon>Mycobacteriales</taxon>
        <taxon>Nocardiaceae</taxon>
        <taxon>Nocardia</taxon>
    </lineage>
</organism>
<feature type="region of interest" description="Disordered" evidence="1">
    <location>
        <begin position="106"/>
        <end position="128"/>
    </location>
</feature>
<sequence>MDADELTAIYGEPIHAYTRAQALEDGVLHDISDLAREAGFRHPVHVAAHAWAEAIAWPHEDLCQDETGRTWDVLTMARFGVRAAIRRGQDTGPIAFSVVRFTAPGQEEPEPLALESRANHHDEEGYLP</sequence>